<evidence type="ECO:0000259" key="2">
    <source>
        <dbReference type="Pfam" id="PF12158"/>
    </source>
</evidence>
<reference evidence="4" key="1">
    <citation type="journal article" date="2019" name="Int. J. Syst. Evol. Microbiol.">
        <title>The Global Catalogue of Microorganisms (GCM) 10K type strain sequencing project: providing services to taxonomists for standard genome sequencing and annotation.</title>
        <authorList>
            <consortium name="The Broad Institute Genomics Platform"/>
            <consortium name="The Broad Institute Genome Sequencing Center for Infectious Disease"/>
            <person name="Wu L."/>
            <person name="Ma J."/>
        </authorList>
    </citation>
    <scope>NUCLEOTIDE SEQUENCE [LARGE SCALE GENOMIC DNA]</scope>
    <source>
        <strain evidence="4">JCM 17386</strain>
    </source>
</reference>
<dbReference type="Pfam" id="PF12158">
    <property type="entry name" value="DUF3592"/>
    <property type="match status" value="1"/>
</dbReference>
<proteinExistence type="predicted"/>
<gene>
    <name evidence="3" type="ORF">GCM10022250_33000</name>
</gene>
<protein>
    <recommendedName>
        <fullName evidence="2">DUF3592 domain-containing protein</fullName>
    </recommendedName>
</protein>
<keyword evidence="4" id="KW-1185">Reference proteome</keyword>
<dbReference type="Proteomes" id="UP001501333">
    <property type="component" value="Unassembled WGS sequence"/>
</dbReference>
<keyword evidence="1" id="KW-1133">Transmembrane helix</keyword>
<dbReference type="InterPro" id="IPR021994">
    <property type="entry name" value="DUF3592"/>
</dbReference>
<feature type="transmembrane region" description="Helical" evidence="1">
    <location>
        <begin position="7"/>
        <end position="27"/>
    </location>
</feature>
<feature type="domain" description="DUF3592" evidence="2">
    <location>
        <begin position="39"/>
        <end position="108"/>
    </location>
</feature>
<evidence type="ECO:0000313" key="3">
    <source>
        <dbReference type="EMBL" id="GAA4136380.1"/>
    </source>
</evidence>
<evidence type="ECO:0000313" key="4">
    <source>
        <dbReference type="Proteomes" id="UP001501333"/>
    </source>
</evidence>
<organism evidence="3 4">
    <name type="scientific">Flavobacterium chungbukense</name>
    <dbReference type="NCBI Taxonomy" id="877464"/>
    <lineage>
        <taxon>Bacteria</taxon>
        <taxon>Pseudomonadati</taxon>
        <taxon>Bacteroidota</taxon>
        <taxon>Flavobacteriia</taxon>
        <taxon>Flavobacteriales</taxon>
        <taxon>Flavobacteriaceae</taxon>
        <taxon>Flavobacterium</taxon>
    </lineage>
</organism>
<sequence>MKAFSIFNYVFSIIGAGLLAGAIYLYVDKQAFLEKAETTQGTVIEMVSKRSKDSTTYSPVVSFTTKAGQEITYTSSTSSNPPSYDVGENVEIFYDPANPHDAEINGFFSLWLGVIILGFIGIVFFLIGSLGVLFRYLKKKKVQNLLETGKPIAAKFTQVQLNTNQTLNGRNPFQILSQWQDPKTDELYVFKSESIWFDPTEFVKTDTVRVFIDPENPAKYTMDTSFLPKLKN</sequence>
<keyword evidence="1" id="KW-0472">Membrane</keyword>
<feature type="transmembrane region" description="Helical" evidence="1">
    <location>
        <begin position="108"/>
        <end position="134"/>
    </location>
</feature>
<name>A0ABP7YHQ8_9FLAO</name>
<dbReference type="RefSeq" id="WP_229350186.1">
    <property type="nucleotide sequence ID" value="NZ_BAABAO010000013.1"/>
</dbReference>
<keyword evidence="1" id="KW-0812">Transmembrane</keyword>
<accession>A0ABP7YHQ8</accession>
<evidence type="ECO:0000256" key="1">
    <source>
        <dbReference type="SAM" id="Phobius"/>
    </source>
</evidence>
<comment type="caution">
    <text evidence="3">The sequence shown here is derived from an EMBL/GenBank/DDBJ whole genome shotgun (WGS) entry which is preliminary data.</text>
</comment>
<dbReference type="EMBL" id="BAABAO010000013">
    <property type="protein sequence ID" value="GAA4136380.1"/>
    <property type="molecule type" value="Genomic_DNA"/>
</dbReference>